<dbReference type="Gene3D" id="1.10.3260.10">
    <property type="entry name" value="DNA ligase, ATP-dependent, N-terminal domain"/>
    <property type="match status" value="1"/>
</dbReference>
<feature type="domain" description="ATP-dependent DNA ligase family profile" evidence="14">
    <location>
        <begin position="327"/>
        <end position="449"/>
    </location>
</feature>
<dbReference type="InterPro" id="IPR050191">
    <property type="entry name" value="ATP-dep_DNA_ligase"/>
</dbReference>
<evidence type="ECO:0000256" key="12">
    <source>
        <dbReference type="RuleBase" id="RU000617"/>
    </source>
</evidence>
<evidence type="ECO:0000256" key="1">
    <source>
        <dbReference type="ARBA" id="ARBA00007572"/>
    </source>
</evidence>
<name>A0A955RWX4_UNCKA</name>
<dbReference type="PANTHER" id="PTHR45674:SF4">
    <property type="entry name" value="DNA LIGASE 1"/>
    <property type="match status" value="1"/>
</dbReference>
<keyword evidence="2 12" id="KW-0436">Ligase</keyword>
<keyword evidence="7 12" id="KW-0067">ATP-binding</keyword>
<dbReference type="NCBIfam" id="TIGR00574">
    <property type="entry name" value="dnl1"/>
    <property type="match status" value="1"/>
</dbReference>
<keyword evidence="4" id="KW-0235">DNA replication</keyword>
<keyword evidence="9 12" id="KW-0234">DNA repair</keyword>
<dbReference type="InterPro" id="IPR000977">
    <property type="entry name" value="DNA_ligase_ATP-dep"/>
</dbReference>
<dbReference type="Gene3D" id="2.40.50.140">
    <property type="entry name" value="Nucleic acid-binding proteins"/>
    <property type="match status" value="1"/>
</dbReference>
<dbReference type="AlphaFoldDB" id="A0A955RWX4"/>
<evidence type="ECO:0000256" key="13">
    <source>
        <dbReference type="RuleBase" id="RU004196"/>
    </source>
</evidence>
<accession>A0A955RWX4</accession>
<evidence type="ECO:0000259" key="14">
    <source>
        <dbReference type="PROSITE" id="PS50160"/>
    </source>
</evidence>
<dbReference type="SUPFAM" id="SSF117018">
    <property type="entry name" value="ATP-dependent DNA ligase DNA-binding domain"/>
    <property type="match status" value="1"/>
</dbReference>
<evidence type="ECO:0000256" key="4">
    <source>
        <dbReference type="ARBA" id="ARBA00022705"/>
    </source>
</evidence>
<dbReference type="GO" id="GO:0005524">
    <property type="term" value="F:ATP binding"/>
    <property type="evidence" value="ECO:0007669"/>
    <property type="project" value="UniProtKB-KW"/>
</dbReference>
<sequence>MTFKKFSNYLEQLEDTPSTNDMVEVLATMLSELELDETAQAVYLSLGHLGPLYQPILFNMSEKLVLRAIAQAFNINEKDVSTKNKTLADIGDLALELHPGTDVKTHSVRDVYQLLVAIAIDEGEGSVERKIAKTADLLTQLSPLESKFVARIIVDKLRMGFGEATIMDALSWMVNHDKKARKEIEYAFNVFPDIGQIAHNIKKDGLNCLTDITIAPGVPIRPAKSERLATPEKIVEKLEEFAVEPKMDGFRAQIHVWSDNGKRQVKIYSRNLNDTTAMFPEIVKSAKQLPIKSGVFDSEAIAYNPETDEFLPFQETVKRRRKHGVEQMSSEIPLRAFIFDALYLDGVSLLDEPFTERFSKMTSIGIPEESVIEVTRHTVVNTVEKLRTLFDQYVSEGLEGIMCKKMDATYQAGARNFNWVKYKRATDKELDDTIDAIVLGYYFGRGQRARFGIGAFLIGVMNKETGTIESLAKVGTGLTDEEWVSIREKIDSYRVGSKPSTYNIHANLTCDVWVKPAVVVEIAADEITRSPSHSASGSYFKEDGVGLALRF</sequence>
<dbReference type="InterPro" id="IPR036599">
    <property type="entry name" value="DNA_ligase_N_sf"/>
</dbReference>
<dbReference type="SUPFAM" id="SSF50249">
    <property type="entry name" value="Nucleic acid-binding proteins"/>
    <property type="match status" value="1"/>
</dbReference>
<evidence type="ECO:0000256" key="10">
    <source>
        <dbReference type="ARBA" id="ARBA00023306"/>
    </source>
</evidence>
<keyword evidence="10" id="KW-0131">Cell cycle</keyword>
<dbReference type="GO" id="GO:0006273">
    <property type="term" value="P:lagging strand elongation"/>
    <property type="evidence" value="ECO:0007669"/>
    <property type="project" value="TreeGrafter"/>
</dbReference>
<reference evidence="15" key="2">
    <citation type="journal article" date="2021" name="Microbiome">
        <title>Successional dynamics and alternative stable states in a saline activated sludge microbial community over 9 years.</title>
        <authorList>
            <person name="Wang Y."/>
            <person name="Ye J."/>
            <person name="Ju F."/>
            <person name="Liu L."/>
            <person name="Boyd J.A."/>
            <person name="Deng Y."/>
            <person name="Parks D.H."/>
            <person name="Jiang X."/>
            <person name="Yin X."/>
            <person name="Woodcroft B.J."/>
            <person name="Tyson G.W."/>
            <person name="Hugenholtz P."/>
            <person name="Polz M.F."/>
            <person name="Zhang T."/>
        </authorList>
    </citation>
    <scope>NUCLEOTIDE SEQUENCE</scope>
    <source>
        <strain evidence="15">HKST-UBA02</strain>
    </source>
</reference>
<dbReference type="Pfam" id="PF04675">
    <property type="entry name" value="DNA_ligase_A_N"/>
    <property type="match status" value="1"/>
</dbReference>
<dbReference type="SUPFAM" id="SSF56091">
    <property type="entry name" value="DNA ligase/mRNA capping enzyme, catalytic domain"/>
    <property type="match status" value="1"/>
</dbReference>
<dbReference type="InterPro" id="IPR012310">
    <property type="entry name" value="DNA_ligase_ATP-dep_cent"/>
</dbReference>
<dbReference type="PROSITE" id="PS00697">
    <property type="entry name" value="DNA_LIGASE_A1"/>
    <property type="match status" value="1"/>
</dbReference>
<dbReference type="PANTHER" id="PTHR45674">
    <property type="entry name" value="DNA LIGASE 1/3 FAMILY MEMBER"/>
    <property type="match status" value="1"/>
</dbReference>
<dbReference type="EC" id="6.5.1.1" evidence="12"/>
<keyword evidence="5 12" id="KW-0547">Nucleotide-binding</keyword>
<evidence type="ECO:0000256" key="11">
    <source>
        <dbReference type="ARBA" id="ARBA00034003"/>
    </source>
</evidence>
<evidence type="ECO:0000313" key="16">
    <source>
        <dbReference type="Proteomes" id="UP000699691"/>
    </source>
</evidence>
<protein>
    <recommendedName>
        <fullName evidence="12">DNA ligase</fullName>
        <ecNumber evidence="12">6.5.1.1</ecNumber>
    </recommendedName>
</protein>
<reference evidence="15" key="1">
    <citation type="submission" date="2020-04" db="EMBL/GenBank/DDBJ databases">
        <authorList>
            <person name="Zhang T."/>
        </authorList>
    </citation>
    <scope>NUCLEOTIDE SEQUENCE</scope>
    <source>
        <strain evidence="15">HKST-UBA02</strain>
    </source>
</reference>
<gene>
    <name evidence="15" type="ORF">KC573_00340</name>
</gene>
<dbReference type="Proteomes" id="UP000699691">
    <property type="component" value="Unassembled WGS sequence"/>
</dbReference>
<dbReference type="Pfam" id="PF04679">
    <property type="entry name" value="DNA_ligase_A_C"/>
    <property type="match status" value="1"/>
</dbReference>
<comment type="similarity">
    <text evidence="1 13">Belongs to the ATP-dependent DNA ligase family.</text>
</comment>
<keyword evidence="3" id="KW-0132">Cell division</keyword>
<dbReference type="InterPro" id="IPR012308">
    <property type="entry name" value="DNA_ligase_ATP-dep_N"/>
</dbReference>
<evidence type="ECO:0000313" key="15">
    <source>
        <dbReference type="EMBL" id="MCA9397255.1"/>
    </source>
</evidence>
<keyword evidence="8 12" id="KW-0233">DNA recombination</keyword>
<dbReference type="InterPro" id="IPR012309">
    <property type="entry name" value="DNA_ligase_ATP-dep_C"/>
</dbReference>
<dbReference type="EMBL" id="JAGQKY010000007">
    <property type="protein sequence ID" value="MCA9397255.1"/>
    <property type="molecule type" value="Genomic_DNA"/>
</dbReference>
<evidence type="ECO:0000256" key="2">
    <source>
        <dbReference type="ARBA" id="ARBA00022598"/>
    </source>
</evidence>
<dbReference type="PROSITE" id="PS50160">
    <property type="entry name" value="DNA_LIGASE_A3"/>
    <property type="match status" value="1"/>
</dbReference>
<dbReference type="InterPro" id="IPR016059">
    <property type="entry name" value="DNA_ligase_ATP-dep_CS"/>
</dbReference>
<comment type="caution">
    <text evidence="15">The sequence shown here is derived from an EMBL/GenBank/DDBJ whole genome shotgun (WGS) entry which is preliminary data.</text>
</comment>
<dbReference type="GO" id="GO:0051301">
    <property type="term" value="P:cell division"/>
    <property type="evidence" value="ECO:0007669"/>
    <property type="project" value="UniProtKB-KW"/>
</dbReference>
<dbReference type="InterPro" id="IPR012340">
    <property type="entry name" value="NA-bd_OB-fold"/>
</dbReference>
<dbReference type="CDD" id="cd07901">
    <property type="entry name" value="Adenylation_DNA_ligase_Arch_LigB"/>
    <property type="match status" value="1"/>
</dbReference>
<dbReference type="GO" id="GO:0071897">
    <property type="term" value="P:DNA biosynthetic process"/>
    <property type="evidence" value="ECO:0007669"/>
    <property type="project" value="InterPro"/>
</dbReference>
<evidence type="ECO:0000256" key="9">
    <source>
        <dbReference type="ARBA" id="ARBA00023204"/>
    </source>
</evidence>
<evidence type="ECO:0000256" key="5">
    <source>
        <dbReference type="ARBA" id="ARBA00022741"/>
    </source>
</evidence>
<evidence type="ECO:0000256" key="7">
    <source>
        <dbReference type="ARBA" id="ARBA00022840"/>
    </source>
</evidence>
<feature type="non-terminal residue" evidence="15">
    <location>
        <position position="551"/>
    </location>
</feature>
<dbReference type="GO" id="GO:0006310">
    <property type="term" value="P:DNA recombination"/>
    <property type="evidence" value="ECO:0007669"/>
    <property type="project" value="UniProtKB-KW"/>
</dbReference>
<dbReference type="GO" id="GO:0003910">
    <property type="term" value="F:DNA ligase (ATP) activity"/>
    <property type="evidence" value="ECO:0007669"/>
    <property type="project" value="UniProtKB-EC"/>
</dbReference>
<proteinExistence type="inferred from homology"/>
<dbReference type="GO" id="GO:0003677">
    <property type="term" value="F:DNA binding"/>
    <property type="evidence" value="ECO:0007669"/>
    <property type="project" value="InterPro"/>
</dbReference>
<evidence type="ECO:0000256" key="3">
    <source>
        <dbReference type="ARBA" id="ARBA00022618"/>
    </source>
</evidence>
<evidence type="ECO:0000256" key="8">
    <source>
        <dbReference type="ARBA" id="ARBA00023172"/>
    </source>
</evidence>
<organism evidence="15 16">
    <name type="scientific">candidate division WWE3 bacterium</name>
    <dbReference type="NCBI Taxonomy" id="2053526"/>
    <lineage>
        <taxon>Bacteria</taxon>
        <taxon>Katanobacteria</taxon>
    </lineage>
</organism>
<dbReference type="GO" id="GO:0006281">
    <property type="term" value="P:DNA repair"/>
    <property type="evidence" value="ECO:0007669"/>
    <property type="project" value="UniProtKB-KW"/>
</dbReference>
<dbReference type="Pfam" id="PF01068">
    <property type="entry name" value="DNA_ligase_A_M"/>
    <property type="match status" value="1"/>
</dbReference>
<evidence type="ECO:0000256" key="6">
    <source>
        <dbReference type="ARBA" id="ARBA00022763"/>
    </source>
</evidence>
<comment type="catalytic activity">
    <reaction evidence="11 12">
        <text>ATP + (deoxyribonucleotide)n-3'-hydroxyl + 5'-phospho-(deoxyribonucleotide)m = (deoxyribonucleotide)n+m + AMP + diphosphate.</text>
        <dbReference type="EC" id="6.5.1.1"/>
    </reaction>
</comment>
<keyword evidence="6 12" id="KW-0227">DNA damage</keyword>
<dbReference type="Gene3D" id="3.30.470.30">
    <property type="entry name" value="DNA ligase/mRNA capping enzyme"/>
    <property type="match status" value="1"/>
</dbReference>